<evidence type="ECO:0000313" key="2">
    <source>
        <dbReference type="Proteomes" id="UP000501408"/>
    </source>
</evidence>
<dbReference type="EMBL" id="CP050266">
    <property type="protein sequence ID" value="QIR06039.1"/>
    <property type="molecule type" value="Genomic_DNA"/>
</dbReference>
<sequence length="147" mass="16834">MIKKVVILSVSLAVTGCAVPQFSDLWRNYSTIGLNEELRGAQQALVHCRYDNTLDIAQRYTVVGTDREKARAFELMGVTYDEQENTHEFNHTLQRFLFSEPGKAMNESQVLMQWRQARLQIEHERELALGQTHCLQSTDPPKTGPLK</sequence>
<organism evidence="1 2">
    <name type="scientific">Salinivibrio costicola</name>
    <name type="common">Vibrio costicola</name>
    <dbReference type="NCBI Taxonomy" id="51367"/>
    <lineage>
        <taxon>Bacteria</taxon>
        <taxon>Pseudomonadati</taxon>
        <taxon>Pseudomonadota</taxon>
        <taxon>Gammaproteobacteria</taxon>
        <taxon>Vibrionales</taxon>
        <taxon>Vibrionaceae</taxon>
        <taxon>Salinivibrio</taxon>
    </lineage>
</organism>
<dbReference type="Proteomes" id="UP000501408">
    <property type="component" value="Chromosome 1"/>
</dbReference>
<protein>
    <recommendedName>
        <fullName evidence="3">DUF2799 domain-containing protein</fullName>
    </recommendedName>
</protein>
<reference evidence="1 2" key="1">
    <citation type="submission" date="2020-03" db="EMBL/GenBank/DDBJ databases">
        <title>Genome mining reveals the biosynthetic pathways of PHA and ectoines of the halophilic strain Salinivibrio costicola M318 isolated from fermented shrimp paste.</title>
        <authorList>
            <person name="Doan T.V."/>
            <person name="Tran L.T."/>
            <person name="Trieu T.A."/>
            <person name="Nguyen Q.V."/>
            <person name="Quach T.N."/>
            <person name="Phi T.Q."/>
            <person name="Kumar S."/>
        </authorList>
    </citation>
    <scope>NUCLEOTIDE SEQUENCE [LARGE SCALE GENOMIC DNA]</scope>
    <source>
        <strain evidence="1 2">M318</strain>
    </source>
</reference>
<dbReference type="RefSeq" id="WP_077458162.1">
    <property type="nucleotide sequence ID" value="NZ_CP050266.1"/>
</dbReference>
<accession>A0ABX6K522</accession>
<evidence type="ECO:0000313" key="1">
    <source>
        <dbReference type="EMBL" id="QIR06039.1"/>
    </source>
</evidence>
<gene>
    <name evidence="1" type="ORF">HBA18_06435</name>
</gene>
<name>A0ABX6K522_SALCS</name>
<dbReference type="PROSITE" id="PS51257">
    <property type="entry name" value="PROKAR_LIPOPROTEIN"/>
    <property type="match status" value="1"/>
</dbReference>
<evidence type="ECO:0008006" key="3">
    <source>
        <dbReference type="Google" id="ProtNLM"/>
    </source>
</evidence>
<proteinExistence type="predicted"/>
<keyword evidence="2" id="KW-1185">Reference proteome</keyword>